<dbReference type="InterPro" id="IPR008927">
    <property type="entry name" value="6-PGluconate_DH-like_C_sf"/>
</dbReference>
<keyword evidence="7" id="KW-0521">NADP</keyword>
<proteinExistence type="inferred from homology"/>
<dbReference type="SUPFAM" id="SSF48179">
    <property type="entry name" value="6-phosphogluconate dehydrogenase C-terminal domain-like"/>
    <property type="match status" value="1"/>
</dbReference>
<comment type="function">
    <text evidence="1">Catalyzes the NADPH-dependent reduction of ketopantoate into pantoic acid.</text>
</comment>
<dbReference type="InterPro" id="IPR036291">
    <property type="entry name" value="NAD(P)-bd_dom_sf"/>
</dbReference>
<dbReference type="InterPro" id="IPR013752">
    <property type="entry name" value="KPA_reductase"/>
</dbReference>
<dbReference type="EMBL" id="WTUW01000009">
    <property type="protein sequence ID" value="MZR32238.1"/>
    <property type="molecule type" value="Genomic_DNA"/>
</dbReference>
<evidence type="ECO:0000256" key="4">
    <source>
        <dbReference type="ARBA" id="ARBA00013014"/>
    </source>
</evidence>
<comment type="pathway">
    <text evidence="2">Cofactor biosynthesis; (R)-pantothenate biosynthesis; (R)-pantoate from 3-methyl-2-oxobutanoate: step 2/2.</text>
</comment>
<comment type="catalytic activity">
    <reaction evidence="10">
        <text>(R)-pantoate + NADP(+) = 2-dehydropantoate + NADPH + H(+)</text>
        <dbReference type="Rhea" id="RHEA:16233"/>
        <dbReference type="ChEBI" id="CHEBI:11561"/>
        <dbReference type="ChEBI" id="CHEBI:15378"/>
        <dbReference type="ChEBI" id="CHEBI:15980"/>
        <dbReference type="ChEBI" id="CHEBI:57783"/>
        <dbReference type="ChEBI" id="CHEBI:58349"/>
        <dbReference type="EC" id="1.1.1.169"/>
    </reaction>
</comment>
<dbReference type="EC" id="1.1.1.169" evidence="4"/>
<dbReference type="FunFam" id="3.40.50.720:FF:000307">
    <property type="entry name" value="2-dehydropantoate 2-reductase"/>
    <property type="match status" value="1"/>
</dbReference>
<organism evidence="13 14">
    <name type="scientific">Sneathiella litorea</name>
    <dbReference type="NCBI Taxonomy" id="2606216"/>
    <lineage>
        <taxon>Bacteria</taxon>
        <taxon>Pseudomonadati</taxon>
        <taxon>Pseudomonadota</taxon>
        <taxon>Alphaproteobacteria</taxon>
        <taxon>Sneathiellales</taxon>
        <taxon>Sneathiellaceae</taxon>
        <taxon>Sneathiella</taxon>
    </lineage>
</organism>
<dbReference type="UniPathway" id="UPA00028">
    <property type="reaction ID" value="UER00004"/>
</dbReference>
<protein>
    <recommendedName>
        <fullName evidence="5">2-dehydropantoate 2-reductase</fullName>
        <ecNumber evidence="4">1.1.1.169</ecNumber>
    </recommendedName>
    <alternativeName>
        <fullName evidence="9">Ketopantoate reductase</fullName>
    </alternativeName>
</protein>
<evidence type="ECO:0000259" key="12">
    <source>
        <dbReference type="Pfam" id="PF08546"/>
    </source>
</evidence>
<evidence type="ECO:0000256" key="6">
    <source>
        <dbReference type="ARBA" id="ARBA00022655"/>
    </source>
</evidence>
<keyword evidence="14" id="KW-1185">Reference proteome</keyword>
<evidence type="ECO:0000256" key="5">
    <source>
        <dbReference type="ARBA" id="ARBA00019465"/>
    </source>
</evidence>
<evidence type="ECO:0000256" key="2">
    <source>
        <dbReference type="ARBA" id="ARBA00004994"/>
    </source>
</evidence>
<dbReference type="Gene3D" id="1.10.1040.10">
    <property type="entry name" value="N-(1-d-carboxylethyl)-l-norvaline Dehydrogenase, domain 2"/>
    <property type="match status" value="1"/>
</dbReference>
<dbReference type="Pfam" id="PF08546">
    <property type="entry name" value="ApbA_C"/>
    <property type="match status" value="1"/>
</dbReference>
<dbReference type="InterPro" id="IPR013328">
    <property type="entry name" value="6PGD_dom2"/>
</dbReference>
<dbReference type="PANTHER" id="PTHR21708">
    <property type="entry name" value="PROBABLE 2-DEHYDROPANTOATE 2-REDUCTASE"/>
    <property type="match status" value="1"/>
</dbReference>
<sequence>MKVCIYGAGAIGGLVGALLARKGDAEVSLIARGPHLAAIREKGLTINGPDESFTISNIKATDDPAELGPQDYVIVALKAHSVGGIVDKLQPLLGPETAVVTAQNGVPWWYFYGLKGDQENQRVKAVDPDGKIWEGIGPERAIGAVIYQAAEVTEPGVISQMAGDRFPVGEPTGERTERVAILSRLLINAGLKAPVRTDIRSDIWVKLWGNLSFNPISALTGETLDKITSDPDTRAVARKMMLEGQAIGEALGVKYPIDVDKRIEGSSKVGPHKTSMLVDMESRRPMEVDALVTAVQELGAITGRETPTIDTIAALVRQKARMLGCLSG</sequence>
<keyword evidence="6" id="KW-0566">Pantothenate biosynthesis</keyword>
<evidence type="ECO:0000256" key="7">
    <source>
        <dbReference type="ARBA" id="ARBA00022857"/>
    </source>
</evidence>
<evidence type="ECO:0000256" key="10">
    <source>
        <dbReference type="ARBA" id="ARBA00048793"/>
    </source>
</evidence>
<evidence type="ECO:0000259" key="11">
    <source>
        <dbReference type="Pfam" id="PF02558"/>
    </source>
</evidence>
<dbReference type="SUPFAM" id="SSF51735">
    <property type="entry name" value="NAD(P)-binding Rossmann-fold domains"/>
    <property type="match status" value="1"/>
</dbReference>
<reference evidence="13 14" key="1">
    <citation type="submission" date="2019-12" db="EMBL/GenBank/DDBJ databases">
        <title>Snethiella sp. nov. sp. isolated from sea sand.</title>
        <authorList>
            <person name="Kim J."/>
            <person name="Jeong S.E."/>
            <person name="Jung H.S."/>
            <person name="Jeon C.O."/>
        </authorList>
    </citation>
    <scope>NUCLEOTIDE SEQUENCE [LARGE SCALE GENOMIC DNA]</scope>
    <source>
        <strain evidence="13 14">DP05</strain>
    </source>
</reference>
<dbReference type="NCBIfam" id="NF005089">
    <property type="entry name" value="PRK06522.1-4"/>
    <property type="match status" value="1"/>
</dbReference>
<evidence type="ECO:0000256" key="9">
    <source>
        <dbReference type="ARBA" id="ARBA00032024"/>
    </source>
</evidence>
<dbReference type="Pfam" id="PF02558">
    <property type="entry name" value="ApbA"/>
    <property type="match status" value="1"/>
</dbReference>
<evidence type="ECO:0000313" key="13">
    <source>
        <dbReference type="EMBL" id="MZR32238.1"/>
    </source>
</evidence>
<accession>A0A6L8WAY9</accession>
<dbReference type="PANTHER" id="PTHR21708:SF45">
    <property type="entry name" value="2-DEHYDROPANTOATE 2-REDUCTASE"/>
    <property type="match status" value="1"/>
</dbReference>
<gene>
    <name evidence="13" type="ORF">GQE98_16490</name>
</gene>
<dbReference type="InterPro" id="IPR051402">
    <property type="entry name" value="KPR-Related"/>
</dbReference>
<evidence type="ECO:0000256" key="1">
    <source>
        <dbReference type="ARBA" id="ARBA00002919"/>
    </source>
</evidence>
<dbReference type="GO" id="GO:0005737">
    <property type="term" value="C:cytoplasm"/>
    <property type="evidence" value="ECO:0007669"/>
    <property type="project" value="TreeGrafter"/>
</dbReference>
<dbReference type="GO" id="GO:0015940">
    <property type="term" value="P:pantothenate biosynthetic process"/>
    <property type="evidence" value="ECO:0007669"/>
    <property type="project" value="UniProtKB-UniPathway"/>
</dbReference>
<comment type="caution">
    <text evidence="13">The sequence shown here is derived from an EMBL/GenBank/DDBJ whole genome shotgun (WGS) entry which is preliminary data.</text>
</comment>
<dbReference type="InterPro" id="IPR013332">
    <property type="entry name" value="KPR_N"/>
</dbReference>
<evidence type="ECO:0000313" key="14">
    <source>
        <dbReference type="Proteomes" id="UP000476030"/>
    </source>
</evidence>
<keyword evidence="8 13" id="KW-0560">Oxidoreductase</keyword>
<evidence type="ECO:0000256" key="3">
    <source>
        <dbReference type="ARBA" id="ARBA00007870"/>
    </source>
</evidence>
<feature type="domain" description="Ketopantoate reductase N-terminal" evidence="11">
    <location>
        <begin position="3"/>
        <end position="170"/>
    </location>
</feature>
<evidence type="ECO:0000256" key="8">
    <source>
        <dbReference type="ARBA" id="ARBA00023002"/>
    </source>
</evidence>
<feature type="domain" description="Ketopantoate reductase C-terminal" evidence="12">
    <location>
        <begin position="198"/>
        <end position="319"/>
    </location>
</feature>
<comment type="similarity">
    <text evidence="3">Belongs to the ketopantoate reductase family.</text>
</comment>
<dbReference type="Proteomes" id="UP000476030">
    <property type="component" value="Unassembled WGS sequence"/>
</dbReference>
<dbReference type="RefSeq" id="WP_161316802.1">
    <property type="nucleotide sequence ID" value="NZ_WTUW01000009.1"/>
</dbReference>
<dbReference type="Gene3D" id="3.40.50.720">
    <property type="entry name" value="NAD(P)-binding Rossmann-like Domain"/>
    <property type="match status" value="1"/>
</dbReference>
<dbReference type="GO" id="GO:0008677">
    <property type="term" value="F:2-dehydropantoate 2-reductase activity"/>
    <property type="evidence" value="ECO:0007669"/>
    <property type="project" value="UniProtKB-EC"/>
</dbReference>
<dbReference type="FunFam" id="1.10.1040.10:FF:000017">
    <property type="entry name" value="2-dehydropantoate 2-reductase"/>
    <property type="match status" value="1"/>
</dbReference>
<name>A0A6L8WAY9_9PROT</name>
<dbReference type="AlphaFoldDB" id="A0A6L8WAY9"/>